<keyword evidence="3" id="KW-1185">Reference proteome</keyword>
<gene>
    <name evidence="2" type="ORF">CEP54_010568</name>
</gene>
<dbReference type="AlphaFoldDB" id="A0A428PJE0"/>
<proteinExistence type="predicted"/>
<accession>A0A428PJE0</accession>
<protein>
    <submittedName>
        <fullName evidence="2">Uncharacterized protein</fullName>
    </submittedName>
</protein>
<evidence type="ECO:0000313" key="3">
    <source>
        <dbReference type="Proteomes" id="UP000288168"/>
    </source>
</evidence>
<dbReference type="OrthoDB" id="5362512at2759"/>
<dbReference type="Proteomes" id="UP000288168">
    <property type="component" value="Unassembled WGS sequence"/>
</dbReference>
<evidence type="ECO:0000256" key="1">
    <source>
        <dbReference type="SAM" id="MobiDB-lite"/>
    </source>
</evidence>
<organism evidence="2 3">
    <name type="scientific">Fusarium duplospermum</name>
    <dbReference type="NCBI Taxonomy" id="1325734"/>
    <lineage>
        <taxon>Eukaryota</taxon>
        <taxon>Fungi</taxon>
        <taxon>Dikarya</taxon>
        <taxon>Ascomycota</taxon>
        <taxon>Pezizomycotina</taxon>
        <taxon>Sordariomycetes</taxon>
        <taxon>Hypocreomycetidae</taxon>
        <taxon>Hypocreales</taxon>
        <taxon>Nectriaceae</taxon>
        <taxon>Fusarium</taxon>
        <taxon>Fusarium solani species complex</taxon>
    </lineage>
</organism>
<name>A0A428PJE0_9HYPO</name>
<sequence length="280" mass="32372">MPSDPPSRSPALPAWYHRLLDKGTVKPKDFDEDLSEIENDISSDDENCSHDGSEYDYYYDLKVQREDRKEELKKQAKQGVENQKKEAMRPEQQMSSRVKEVANKIKKQEKKHISQCEDMFVRGKLFGLYSADFVNHGFTGGPVDDLPRNVQFYPYTDVLYGPMDESFRRPWYEDGELEGHVTIDGVDHHFEFPEFIRRGGLKKLNVKTSKGEKLVFQFLDSDHLILRTSRKLAFANPRPGESAAPKTIVFYGIAEGEATGTPEMWFNEISDDDDDYKYGY</sequence>
<feature type="region of interest" description="Disordered" evidence="1">
    <location>
        <begin position="68"/>
        <end position="97"/>
    </location>
</feature>
<reference evidence="2 3" key="1">
    <citation type="submission" date="2017-06" db="EMBL/GenBank/DDBJ databases">
        <title>Comparative genomic analysis of Ambrosia Fusariam Clade fungi.</title>
        <authorList>
            <person name="Stajich J.E."/>
            <person name="Carrillo J."/>
            <person name="Kijimoto T."/>
            <person name="Eskalen A."/>
            <person name="O'Donnell K."/>
            <person name="Kasson M."/>
        </authorList>
    </citation>
    <scope>NUCLEOTIDE SEQUENCE [LARGE SCALE GENOMIC DNA]</scope>
    <source>
        <strain evidence="2 3">NRRL62584</strain>
    </source>
</reference>
<evidence type="ECO:0000313" key="2">
    <source>
        <dbReference type="EMBL" id="RSL53171.1"/>
    </source>
</evidence>
<dbReference type="STRING" id="1325734.A0A428PJE0"/>
<comment type="caution">
    <text evidence="2">The sequence shown here is derived from an EMBL/GenBank/DDBJ whole genome shotgun (WGS) entry which is preliminary data.</text>
</comment>
<dbReference type="EMBL" id="NKCI01000126">
    <property type="protein sequence ID" value="RSL53171.1"/>
    <property type="molecule type" value="Genomic_DNA"/>
</dbReference>